<dbReference type="Proteomes" id="UP000094844">
    <property type="component" value="Unassembled WGS sequence"/>
</dbReference>
<evidence type="ECO:0000313" key="1">
    <source>
        <dbReference type="EMBL" id="SCM53272.1"/>
    </source>
</evidence>
<gene>
    <name evidence="1" type="ORF">BN1044_02765</name>
</gene>
<proteinExistence type="predicted"/>
<accession>A0A1C6Z293</accession>
<dbReference type="EMBL" id="FMIQ01000055">
    <property type="protein sequence ID" value="SCM53272.1"/>
    <property type="molecule type" value="Genomic_DNA"/>
</dbReference>
<name>A0A1C6Z293_HAFAL</name>
<reference evidence="1 2" key="1">
    <citation type="submission" date="2016-09" db="EMBL/GenBank/DDBJ databases">
        <authorList>
            <person name="Capua I."/>
            <person name="De Benedictis P."/>
            <person name="Joannis T."/>
            <person name="Lombin L.H."/>
            <person name="Cattoli G."/>
        </authorList>
    </citation>
    <scope>NUCLEOTIDE SEQUENCE [LARGE SCALE GENOMIC DNA]</scope>
    <source>
        <strain evidence="1 2">GB001</strain>
    </source>
</reference>
<evidence type="ECO:0000313" key="2">
    <source>
        <dbReference type="Proteomes" id="UP000094844"/>
    </source>
</evidence>
<dbReference type="AlphaFoldDB" id="A0A1C6Z293"/>
<protein>
    <submittedName>
        <fullName evidence="1">Uncharacterized protein</fullName>
    </submittedName>
</protein>
<organism evidence="1 2">
    <name type="scientific">Hafnia alvei</name>
    <dbReference type="NCBI Taxonomy" id="569"/>
    <lineage>
        <taxon>Bacteria</taxon>
        <taxon>Pseudomonadati</taxon>
        <taxon>Pseudomonadota</taxon>
        <taxon>Gammaproteobacteria</taxon>
        <taxon>Enterobacterales</taxon>
        <taxon>Hafniaceae</taxon>
        <taxon>Hafnia</taxon>
    </lineage>
</organism>
<sequence>MYGDYSHKAHVMIINLGGDTDYRNEKRGGRSPIGENQSIADALCDSGGTVLSIAKRG</sequence>